<feature type="signal peptide" evidence="1">
    <location>
        <begin position="1"/>
        <end position="24"/>
    </location>
</feature>
<gene>
    <name evidence="2" type="ORF">QO034_20290</name>
</gene>
<comment type="caution">
    <text evidence="2">The sequence shown here is derived from an EMBL/GenBank/DDBJ whole genome shotgun (WGS) entry which is preliminary data.</text>
</comment>
<proteinExistence type="predicted"/>
<evidence type="ECO:0000256" key="1">
    <source>
        <dbReference type="SAM" id="SignalP"/>
    </source>
</evidence>
<sequence length="190" mass="21158">MRLFFKGAMLAASLSFLPARPASAYDMDCAIMLCMAGGFPPGAVCTAAYAEMIRRITPWPSQPPFGICSFAAMPVAAGGPGGAMDLDISGPEYDWLRRSRVLWFDGQSHETREEPRQWNWNIRSCDHENSTCHDLARVHGSHAPWPASFQSENDQTLDYPGGGISFFRRAVMVEYGDYKGTMGHSQWIHY</sequence>
<dbReference type="RefSeq" id="WP_284487348.1">
    <property type="nucleotide sequence ID" value="NZ_JASNJE010000037.1"/>
</dbReference>
<organism evidence="2 3">
    <name type="scientific">Sedimentitalea xiamensis</name>
    <dbReference type="NCBI Taxonomy" id="3050037"/>
    <lineage>
        <taxon>Bacteria</taxon>
        <taxon>Pseudomonadati</taxon>
        <taxon>Pseudomonadota</taxon>
        <taxon>Alphaproteobacteria</taxon>
        <taxon>Rhodobacterales</taxon>
        <taxon>Paracoccaceae</taxon>
        <taxon>Sedimentitalea</taxon>
    </lineage>
</organism>
<evidence type="ECO:0000313" key="3">
    <source>
        <dbReference type="Proteomes" id="UP001227126"/>
    </source>
</evidence>
<protein>
    <recommendedName>
        <fullName evidence="4">TrbM protein</fullName>
    </recommendedName>
</protein>
<name>A0ABT7FJW2_9RHOB</name>
<keyword evidence="3" id="KW-1185">Reference proteome</keyword>
<evidence type="ECO:0000313" key="2">
    <source>
        <dbReference type="EMBL" id="MDK3075422.1"/>
    </source>
</evidence>
<accession>A0ABT7FJW2</accession>
<dbReference type="EMBL" id="JASNJE010000037">
    <property type="protein sequence ID" value="MDK3075422.1"/>
    <property type="molecule type" value="Genomic_DNA"/>
</dbReference>
<keyword evidence="1" id="KW-0732">Signal</keyword>
<feature type="chain" id="PRO_5045408326" description="TrbM protein" evidence="1">
    <location>
        <begin position="25"/>
        <end position="190"/>
    </location>
</feature>
<dbReference type="Proteomes" id="UP001227126">
    <property type="component" value="Unassembled WGS sequence"/>
</dbReference>
<reference evidence="2 3" key="1">
    <citation type="submission" date="2023-05" db="EMBL/GenBank/DDBJ databases">
        <title>Sedimentitalea sp. nov. JM2-8.</title>
        <authorList>
            <person name="Huang J."/>
        </authorList>
    </citation>
    <scope>NUCLEOTIDE SEQUENCE [LARGE SCALE GENOMIC DNA]</scope>
    <source>
        <strain evidence="2 3">JM2-8</strain>
    </source>
</reference>
<evidence type="ECO:0008006" key="4">
    <source>
        <dbReference type="Google" id="ProtNLM"/>
    </source>
</evidence>